<reference evidence="1 2" key="1">
    <citation type="submission" date="2024-05" db="EMBL/GenBank/DDBJ databases">
        <title>Genetic variation in Jamaican populations of the coffee berry borer (Hypothenemus hampei).</title>
        <authorList>
            <person name="Errbii M."/>
            <person name="Myrie A."/>
        </authorList>
    </citation>
    <scope>NUCLEOTIDE SEQUENCE [LARGE SCALE GENOMIC DNA]</scope>
    <source>
        <strain evidence="1">JA-Hopewell-2020-01-JO</strain>
        <tissue evidence="1">Whole body</tissue>
    </source>
</reference>
<accession>A0ABD1ECL3</accession>
<dbReference type="EMBL" id="JBDJPC010000008">
    <property type="protein sequence ID" value="KAL1492344.1"/>
    <property type="molecule type" value="Genomic_DNA"/>
</dbReference>
<evidence type="ECO:0000313" key="2">
    <source>
        <dbReference type="Proteomes" id="UP001566132"/>
    </source>
</evidence>
<dbReference type="Proteomes" id="UP001566132">
    <property type="component" value="Unassembled WGS sequence"/>
</dbReference>
<proteinExistence type="predicted"/>
<gene>
    <name evidence="1" type="ORF">ABEB36_010604</name>
</gene>
<sequence>MPKPLNSSSKKLVASLLNYFEIEKENNGPLIPISAVRQRDADALNLSINTVSKISQDLTNNRVLSSPKKKRSYAKRVTDTEKLDVSVIRNTIYEMYEKKQHITLLFLLKVVKDRQLFNGCRRSLHTLLRNIGFKWQNDNPRRGLMELPDIAWKKINFLKSYHREKEGLYQFIFLDETWIFQNEINHHEYV</sequence>
<protein>
    <recommendedName>
        <fullName evidence="3">Transposase</fullName>
    </recommendedName>
</protein>
<keyword evidence="2" id="KW-1185">Reference proteome</keyword>
<organism evidence="1 2">
    <name type="scientific">Hypothenemus hampei</name>
    <name type="common">Coffee berry borer</name>
    <dbReference type="NCBI Taxonomy" id="57062"/>
    <lineage>
        <taxon>Eukaryota</taxon>
        <taxon>Metazoa</taxon>
        <taxon>Ecdysozoa</taxon>
        <taxon>Arthropoda</taxon>
        <taxon>Hexapoda</taxon>
        <taxon>Insecta</taxon>
        <taxon>Pterygota</taxon>
        <taxon>Neoptera</taxon>
        <taxon>Endopterygota</taxon>
        <taxon>Coleoptera</taxon>
        <taxon>Polyphaga</taxon>
        <taxon>Cucujiformia</taxon>
        <taxon>Curculionidae</taxon>
        <taxon>Scolytinae</taxon>
        <taxon>Hypothenemus</taxon>
    </lineage>
</organism>
<evidence type="ECO:0000313" key="1">
    <source>
        <dbReference type="EMBL" id="KAL1492344.1"/>
    </source>
</evidence>
<comment type="caution">
    <text evidence="1">The sequence shown here is derived from an EMBL/GenBank/DDBJ whole genome shotgun (WGS) entry which is preliminary data.</text>
</comment>
<dbReference type="AlphaFoldDB" id="A0ABD1ECL3"/>
<name>A0ABD1ECL3_HYPHA</name>
<evidence type="ECO:0008006" key="3">
    <source>
        <dbReference type="Google" id="ProtNLM"/>
    </source>
</evidence>